<feature type="region of interest" description="Disordered" evidence="1">
    <location>
        <begin position="326"/>
        <end position="348"/>
    </location>
</feature>
<feature type="domain" description="Mce/MlaD" evidence="3">
    <location>
        <begin position="40"/>
        <end position="139"/>
    </location>
</feature>
<dbReference type="Proteomes" id="UP000509597">
    <property type="component" value="Chromosome"/>
</dbReference>
<keyword evidence="2" id="KW-0472">Membrane</keyword>
<protein>
    <submittedName>
        <fullName evidence="4">MCE family protein</fullName>
    </submittedName>
</protein>
<dbReference type="AlphaFoldDB" id="A0A7H9BEA8"/>
<evidence type="ECO:0000313" key="4">
    <source>
        <dbReference type="EMBL" id="QLG86782.1"/>
    </source>
</evidence>
<evidence type="ECO:0000259" key="3">
    <source>
        <dbReference type="Pfam" id="PF02470"/>
    </source>
</evidence>
<dbReference type="RefSeq" id="WP_179356868.1">
    <property type="nucleotide sequence ID" value="NZ_CP058627.1"/>
</dbReference>
<dbReference type="EMBL" id="CP058627">
    <property type="protein sequence ID" value="QLG86782.1"/>
    <property type="molecule type" value="Genomic_DNA"/>
</dbReference>
<name>A0A7H9BEA8_9NEIS</name>
<dbReference type="InterPro" id="IPR003399">
    <property type="entry name" value="Mce/MlaD"/>
</dbReference>
<evidence type="ECO:0000256" key="2">
    <source>
        <dbReference type="SAM" id="Phobius"/>
    </source>
</evidence>
<feature type="compositionally biased region" description="Pro residues" evidence="1">
    <location>
        <begin position="339"/>
        <end position="348"/>
    </location>
</feature>
<evidence type="ECO:0000256" key="1">
    <source>
        <dbReference type="SAM" id="MobiDB-lite"/>
    </source>
</evidence>
<keyword evidence="2" id="KW-0812">Transmembrane</keyword>
<gene>
    <name evidence="4" type="ORF">HQ393_00175</name>
</gene>
<proteinExistence type="predicted"/>
<dbReference type="PANTHER" id="PTHR36698:SF2">
    <property type="entry name" value="MCE_MLAD DOMAIN-CONTAINING PROTEIN"/>
    <property type="match status" value="1"/>
</dbReference>
<keyword evidence="2" id="KW-1133">Transmembrane helix</keyword>
<dbReference type="Pfam" id="PF02470">
    <property type="entry name" value="MlaD"/>
    <property type="match status" value="1"/>
</dbReference>
<dbReference type="KEGG" id="chiz:HQ393_00175"/>
<keyword evidence="5" id="KW-1185">Reference proteome</keyword>
<feature type="transmembrane region" description="Helical" evidence="2">
    <location>
        <begin position="12"/>
        <end position="33"/>
    </location>
</feature>
<dbReference type="PANTHER" id="PTHR36698">
    <property type="entry name" value="BLL5892 PROTEIN"/>
    <property type="match status" value="1"/>
</dbReference>
<accession>A0A7H9BEA8</accession>
<sequence length="348" mass="38422">MQHRSNFRLGLFIIGTLILGAALLIGIGSGRWWQPKIMLETYFDESVRGLDVGSKVRYRGVAVGEVSAITFTYNRYEGELPNTQRKQYVLVEATLQNALFGKHDLNNAQQQELDGEIAKGLRVKLAPQGLTGTSYLEIDYVSNADQHTLPFAWKPKYLYIPSTNSTVNQILGSAQDLMAKLQRVDLDKTVDLVNQTLITMNQKLQDIPTKQLSQQTSQLLGTINAMPLAQIASESSQLISEARETNQALKTILEQPALRTASNDFASAAHSAKTLLASPELASAVQRIDKITLRLDHLSAQREGDLQQIIDNLSSTSANLKALSEKANQRPSSLLFAEPPKPYIPPKP</sequence>
<reference evidence="4 5" key="1">
    <citation type="submission" date="2020-07" db="EMBL/GenBank/DDBJ databases">
        <title>Complete genome sequence of Chitinibacter sp. 2T18.</title>
        <authorList>
            <person name="Bae J.-W."/>
            <person name="Choi J.-W."/>
        </authorList>
    </citation>
    <scope>NUCLEOTIDE SEQUENCE [LARGE SCALE GENOMIC DNA]</scope>
    <source>
        <strain evidence="4 5">2T18</strain>
    </source>
</reference>
<evidence type="ECO:0000313" key="5">
    <source>
        <dbReference type="Proteomes" id="UP000509597"/>
    </source>
</evidence>
<organism evidence="4 5">
    <name type="scientific">Chitinibacter bivalviorum</name>
    <dbReference type="NCBI Taxonomy" id="2739434"/>
    <lineage>
        <taxon>Bacteria</taxon>
        <taxon>Pseudomonadati</taxon>
        <taxon>Pseudomonadota</taxon>
        <taxon>Betaproteobacteria</taxon>
        <taxon>Neisseriales</taxon>
        <taxon>Chitinibacteraceae</taxon>
        <taxon>Chitinibacter</taxon>
    </lineage>
</organism>